<dbReference type="FunFam" id="3.40.640.10:FF:000054">
    <property type="entry name" value="Serine--glyoxylate aminotransferase"/>
    <property type="match status" value="1"/>
</dbReference>
<dbReference type="InterPro" id="IPR015422">
    <property type="entry name" value="PyrdxlP-dep_Trfase_small"/>
</dbReference>
<evidence type="ECO:0000259" key="14">
    <source>
        <dbReference type="Pfam" id="PF00266"/>
    </source>
</evidence>
<dbReference type="PANTHER" id="PTHR21152:SF24">
    <property type="entry name" value="ALANINE--GLYOXYLATE AMINOTRANSFERASE 1"/>
    <property type="match status" value="1"/>
</dbReference>
<evidence type="ECO:0000313" key="15">
    <source>
        <dbReference type="EMBL" id="TDP86945.1"/>
    </source>
</evidence>
<dbReference type="PROSITE" id="PS00595">
    <property type="entry name" value="AA_TRANSFER_CLASS_5"/>
    <property type="match status" value="1"/>
</dbReference>
<evidence type="ECO:0000256" key="6">
    <source>
        <dbReference type="ARBA" id="ARBA00060690"/>
    </source>
</evidence>
<keyword evidence="4 15" id="KW-0808">Transferase</keyword>
<dbReference type="SUPFAM" id="SSF53383">
    <property type="entry name" value="PLP-dependent transferases"/>
    <property type="match status" value="1"/>
</dbReference>
<comment type="catalytic activity">
    <reaction evidence="9">
        <text>glyoxylate + L-serine = 3-hydroxypyruvate + glycine</text>
        <dbReference type="Rhea" id="RHEA:19125"/>
        <dbReference type="ChEBI" id="CHEBI:17180"/>
        <dbReference type="ChEBI" id="CHEBI:33384"/>
        <dbReference type="ChEBI" id="CHEBI:36655"/>
        <dbReference type="ChEBI" id="CHEBI:57305"/>
        <dbReference type="EC" id="2.6.1.45"/>
    </reaction>
</comment>
<dbReference type="PANTHER" id="PTHR21152">
    <property type="entry name" value="AMINOTRANSFERASE CLASS V"/>
    <property type="match status" value="1"/>
</dbReference>
<name>A0A4R6RLG0_9HYPH</name>
<dbReference type="OrthoDB" id="389074at2"/>
<keyword evidence="3 15" id="KW-0032">Aminotransferase</keyword>
<feature type="modified residue" description="N6-(pyridoxal phosphate)lysine" evidence="11">
    <location>
        <position position="196"/>
    </location>
</feature>
<evidence type="ECO:0000256" key="9">
    <source>
        <dbReference type="ARBA" id="ARBA00093187"/>
    </source>
</evidence>
<evidence type="ECO:0000256" key="8">
    <source>
        <dbReference type="ARBA" id="ARBA00070386"/>
    </source>
</evidence>
<dbReference type="EC" id="2.6.1.45" evidence="7"/>
<evidence type="ECO:0000256" key="7">
    <source>
        <dbReference type="ARBA" id="ARBA00067024"/>
    </source>
</evidence>
<dbReference type="Proteomes" id="UP000294547">
    <property type="component" value="Unassembled WGS sequence"/>
</dbReference>
<accession>A0A4R6RLG0</accession>
<evidence type="ECO:0000313" key="16">
    <source>
        <dbReference type="Proteomes" id="UP000294547"/>
    </source>
</evidence>
<evidence type="ECO:0000256" key="10">
    <source>
        <dbReference type="PIRSR" id="PIRSR000524-1"/>
    </source>
</evidence>
<dbReference type="InterPro" id="IPR020578">
    <property type="entry name" value="Aminotrans_V_PyrdxlP_BS"/>
</dbReference>
<dbReference type="Gene3D" id="3.90.1150.10">
    <property type="entry name" value="Aspartate Aminotransferase, domain 1"/>
    <property type="match status" value="1"/>
</dbReference>
<comment type="cofactor">
    <cofactor evidence="1 11 13">
        <name>pyridoxal 5'-phosphate</name>
        <dbReference type="ChEBI" id="CHEBI:597326"/>
    </cofactor>
</comment>
<comment type="pathway">
    <text evidence="6">One-carbon metabolism; formaldehyde assimilation via serine pathway.</text>
</comment>
<organism evidence="15 16">
    <name type="scientific">Oharaeibacter diazotrophicus</name>
    <dbReference type="NCBI Taxonomy" id="1920512"/>
    <lineage>
        <taxon>Bacteria</taxon>
        <taxon>Pseudomonadati</taxon>
        <taxon>Pseudomonadota</taxon>
        <taxon>Alphaproteobacteria</taxon>
        <taxon>Hyphomicrobiales</taxon>
        <taxon>Pleomorphomonadaceae</taxon>
        <taxon>Oharaeibacter</taxon>
    </lineage>
</organism>
<dbReference type="RefSeq" id="WP_126536315.1">
    <property type="nucleotide sequence ID" value="NZ_BSPM01000008.1"/>
</dbReference>
<feature type="domain" description="Aminotransferase class V" evidence="14">
    <location>
        <begin position="46"/>
        <end position="315"/>
    </location>
</feature>
<evidence type="ECO:0000256" key="4">
    <source>
        <dbReference type="ARBA" id="ARBA00022679"/>
    </source>
</evidence>
<dbReference type="InterPro" id="IPR015424">
    <property type="entry name" value="PyrdxlP-dep_Trfase"/>
</dbReference>
<evidence type="ECO:0000256" key="12">
    <source>
        <dbReference type="RuleBase" id="RU004075"/>
    </source>
</evidence>
<dbReference type="InterPro" id="IPR024169">
    <property type="entry name" value="SP_NH2Trfase/AEP_transaminase"/>
</dbReference>
<dbReference type="GO" id="GO:0019265">
    <property type="term" value="P:glycine biosynthetic process, by transamination of glyoxylate"/>
    <property type="evidence" value="ECO:0007669"/>
    <property type="project" value="TreeGrafter"/>
</dbReference>
<dbReference type="AlphaFoldDB" id="A0A4R6RLG0"/>
<dbReference type="CDD" id="cd06451">
    <property type="entry name" value="AGAT_like"/>
    <property type="match status" value="1"/>
</dbReference>
<comment type="caution">
    <text evidence="15">The sequence shown here is derived from an EMBL/GenBank/DDBJ whole genome shotgun (WGS) entry which is preliminary data.</text>
</comment>
<comment type="similarity">
    <text evidence="2 12">Belongs to the class-V pyridoxal-phosphate-dependent aminotransferase family.</text>
</comment>
<gene>
    <name evidence="15" type="ORF">EDD54_0830</name>
</gene>
<dbReference type="FunFam" id="3.90.1150.10:FF:000031">
    <property type="entry name" value="Serine--glyoxylate aminotransferase"/>
    <property type="match status" value="1"/>
</dbReference>
<evidence type="ECO:0000256" key="3">
    <source>
        <dbReference type="ARBA" id="ARBA00022576"/>
    </source>
</evidence>
<evidence type="ECO:0000256" key="5">
    <source>
        <dbReference type="ARBA" id="ARBA00022898"/>
    </source>
</evidence>
<dbReference type="Pfam" id="PF00266">
    <property type="entry name" value="Aminotran_5"/>
    <property type="match status" value="1"/>
</dbReference>
<dbReference type="InterPro" id="IPR015421">
    <property type="entry name" value="PyrdxlP-dep_Trfase_major"/>
</dbReference>
<dbReference type="Gene3D" id="3.40.640.10">
    <property type="entry name" value="Type I PLP-dependent aspartate aminotransferase-like (Major domain)"/>
    <property type="match status" value="1"/>
</dbReference>
<dbReference type="InterPro" id="IPR000192">
    <property type="entry name" value="Aminotrans_V_dom"/>
</dbReference>
<dbReference type="GO" id="GO:0004760">
    <property type="term" value="F:L-serine-pyruvate transaminase activity"/>
    <property type="evidence" value="ECO:0007669"/>
    <property type="project" value="TreeGrafter"/>
</dbReference>
<protein>
    <recommendedName>
        <fullName evidence="8">Serine--glyoxylate aminotransferase</fullName>
        <ecNumber evidence="7">2.6.1.45</ecNumber>
    </recommendedName>
</protein>
<sequence>MRYHTGLFIPGPTNVPDQVRRAMNLPQEDMRAPDFPKFTLPLFADLKKVFKTETGQPFIYPSSGTGGWEAVLTNTLNPGDKVLISTFGQFSLLWADMCQRLGFETQVVDVEWGEGVPVEKFHDILAADKEHRIKAVLGTQNETATGVTSDVAGMRKALDAANHPALLYIDGVSSVASIDFRMDEWGVDAIVSGSQKGFMLPTGLAIICVSQKALEAHKTSRFPRCFFSFEDMTRTNKDGYFPYTPATVLLRGLRASLDLLFEEGLENVFTRHHHIAEGVRKAVDAWGMKLCAKEAKWHSDTVSAIIVPSNVDSAQVVRQAYNRYGVSFGVGLNKVAGKVFRIGHLGATNELMLLGAVAAAEMALVDCGADIEFGSGVAAAQAYYGSRRNVTAQAA</sequence>
<dbReference type="GO" id="GO:0050281">
    <property type="term" value="F:L-serine-glyoxylate transaminase activity"/>
    <property type="evidence" value="ECO:0007669"/>
    <property type="project" value="UniProtKB-EC"/>
</dbReference>
<evidence type="ECO:0000256" key="1">
    <source>
        <dbReference type="ARBA" id="ARBA00001933"/>
    </source>
</evidence>
<dbReference type="GO" id="GO:0008453">
    <property type="term" value="F:alanine-glyoxylate transaminase activity"/>
    <property type="evidence" value="ECO:0007669"/>
    <property type="project" value="TreeGrafter"/>
</dbReference>
<proteinExistence type="inferred from homology"/>
<dbReference type="EMBL" id="SNXY01000006">
    <property type="protein sequence ID" value="TDP86945.1"/>
    <property type="molecule type" value="Genomic_DNA"/>
</dbReference>
<evidence type="ECO:0000256" key="11">
    <source>
        <dbReference type="PIRSR" id="PIRSR000524-50"/>
    </source>
</evidence>
<evidence type="ECO:0000256" key="2">
    <source>
        <dbReference type="ARBA" id="ARBA00009236"/>
    </source>
</evidence>
<keyword evidence="16" id="KW-1185">Reference proteome</keyword>
<dbReference type="PIRSF" id="PIRSF000524">
    <property type="entry name" value="SPT"/>
    <property type="match status" value="1"/>
</dbReference>
<keyword evidence="5 11" id="KW-0663">Pyridoxal phosphate</keyword>
<reference evidence="15 16" key="1">
    <citation type="submission" date="2019-03" db="EMBL/GenBank/DDBJ databases">
        <title>Genomic Encyclopedia of Type Strains, Phase IV (KMG-IV): sequencing the most valuable type-strain genomes for metagenomic binning, comparative biology and taxonomic classification.</title>
        <authorList>
            <person name="Goeker M."/>
        </authorList>
    </citation>
    <scope>NUCLEOTIDE SEQUENCE [LARGE SCALE GENOMIC DNA]</scope>
    <source>
        <strain evidence="15 16">DSM 102969</strain>
    </source>
</reference>
<evidence type="ECO:0000256" key="13">
    <source>
        <dbReference type="RuleBase" id="RU004504"/>
    </source>
</evidence>
<feature type="binding site" evidence="10">
    <location>
        <position position="341"/>
    </location>
    <ligand>
        <name>substrate</name>
    </ligand>
</feature>